<dbReference type="SMART" id="SM00823">
    <property type="entry name" value="PKS_PP"/>
    <property type="match status" value="2"/>
</dbReference>
<dbReference type="Pfam" id="PF00550">
    <property type="entry name" value="PP-binding"/>
    <property type="match status" value="2"/>
</dbReference>
<dbReference type="InterPro" id="IPR045851">
    <property type="entry name" value="AMP-bd_C_sf"/>
</dbReference>
<evidence type="ECO:0000256" key="3">
    <source>
        <dbReference type="ARBA" id="ARBA00022553"/>
    </source>
</evidence>
<comment type="cofactor">
    <cofactor evidence="1">
        <name>pantetheine 4'-phosphate</name>
        <dbReference type="ChEBI" id="CHEBI:47942"/>
    </cofactor>
</comment>
<dbReference type="Pfam" id="PF00501">
    <property type="entry name" value="AMP-binding"/>
    <property type="match status" value="2"/>
</dbReference>
<dbReference type="InterPro" id="IPR042099">
    <property type="entry name" value="ANL_N_sf"/>
</dbReference>
<keyword evidence="2" id="KW-0596">Phosphopantetheine</keyword>
<organism evidence="5 6">
    <name type="scientific">Pseudomonas fluorescens</name>
    <dbReference type="NCBI Taxonomy" id="294"/>
    <lineage>
        <taxon>Bacteria</taxon>
        <taxon>Pseudomonadati</taxon>
        <taxon>Pseudomonadota</taxon>
        <taxon>Gammaproteobacteria</taxon>
        <taxon>Pseudomonadales</taxon>
        <taxon>Pseudomonadaceae</taxon>
        <taxon>Pseudomonas</taxon>
    </lineage>
</organism>
<protein>
    <submittedName>
        <fullName evidence="5">LgrB_1 protein</fullName>
    </submittedName>
</protein>
<dbReference type="GO" id="GO:0031177">
    <property type="term" value="F:phosphopantetheine binding"/>
    <property type="evidence" value="ECO:0007669"/>
    <property type="project" value="InterPro"/>
</dbReference>
<dbReference type="NCBIfam" id="TIGR01444">
    <property type="entry name" value="fkbM_fam"/>
    <property type="match status" value="1"/>
</dbReference>
<dbReference type="Gene3D" id="2.30.38.10">
    <property type="entry name" value="Luciferase, Domain 3"/>
    <property type="match status" value="1"/>
</dbReference>
<dbReference type="InterPro" id="IPR010071">
    <property type="entry name" value="AA_adenyl_dom"/>
</dbReference>
<dbReference type="SUPFAM" id="SSF56801">
    <property type="entry name" value="Acetyl-CoA synthetase-like"/>
    <property type="match status" value="3"/>
</dbReference>
<dbReference type="InterPro" id="IPR001242">
    <property type="entry name" value="Condensation_dom"/>
</dbReference>
<dbReference type="PATRIC" id="fig|294.125.peg.1843"/>
<dbReference type="PROSITE" id="PS00012">
    <property type="entry name" value="PHOSPHOPANTETHEINE"/>
    <property type="match status" value="2"/>
</dbReference>
<dbReference type="GO" id="GO:0043041">
    <property type="term" value="P:amino acid activation for nonribosomal peptide biosynthetic process"/>
    <property type="evidence" value="ECO:0007669"/>
    <property type="project" value="TreeGrafter"/>
</dbReference>
<dbReference type="GO" id="GO:0005737">
    <property type="term" value="C:cytoplasm"/>
    <property type="evidence" value="ECO:0007669"/>
    <property type="project" value="TreeGrafter"/>
</dbReference>
<dbReference type="PROSITE" id="PS50075">
    <property type="entry name" value="CARRIER"/>
    <property type="match status" value="2"/>
</dbReference>
<dbReference type="PROSITE" id="PS00455">
    <property type="entry name" value="AMP_BINDING"/>
    <property type="match status" value="1"/>
</dbReference>
<dbReference type="Gene3D" id="3.40.50.150">
    <property type="entry name" value="Vaccinia Virus protein VP39"/>
    <property type="match status" value="2"/>
</dbReference>
<dbReference type="InterPro" id="IPR023213">
    <property type="entry name" value="CAT-like_dom_sf"/>
</dbReference>
<dbReference type="Gene3D" id="3.30.300.30">
    <property type="match status" value="3"/>
</dbReference>
<dbReference type="SUPFAM" id="SSF52777">
    <property type="entry name" value="CoA-dependent acyltransferases"/>
    <property type="match status" value="6"/>
</dbReference>
<dbReference type="PANTHER" id="PTHR45527:SF1">
    <property type="entry name" value="FATTY ACID SYNTHASE"/>
    <property type="match status" value="1"/>
</dbReference>
<sequence>MSDLRQKLRNLSPAQIAALARKLDGAKTPAEPTSSITQGLTGMRRRLWSAQRVSRGASGLNSSIALDVDGALDVPRLRRALIAVIARHHILRATYSDDGSISTLLPASEAVDFEFANMSDLDEPARSLACDSLLSSAAAIPFDLSTGPLIRVLVVSLGVDCHRLGFVIHHIAFDAWSRGILLTELAAAYADEQLLALSVPAIGYAEYIADRASKTDPGQVARLREFWRVQVEALPASPLDGLATTGLRRTYDSRLVPIALPNDLWAKVTAVAMARQTTPFALAVAALAHVLHRLSAQQDIALITSFAGREDVASRGVVGPLIDTLLIRANVGQVSTREELVDMFGAALHNALAHRGLPFEEMIELSGRPVEEGTFPLSSIAIVMDQAPVLAMDFPGLAMRPRQLHSGSSQFDVMLLLENDGTSMKASLEYRTDLIDASAAHALSQAFVSVLSGIASAPQMPLCTLGLTDASQAAELLSAAAGSSSVSPPLPPDIGRVFLDVAKRFPEKTALRIAQVETTYAELLSHAYRVTRHLQALGVGSGTLVAIALPRNRDLFAAMLGVALAGATFLIVDVAVSASVASDLIAEAAPAVLLTCAHIGGTFGIAPWTFCVNIESLDADSGTGDPYIALAHTELGGNRAAYRIYTSGSTGKPKGIDVSHRSLVQLVQWQREYFQLKPGDVVSQFSTPSFDAIIGECCMSLLSGATLVVVDDADRTPERFARFLVEEAVCVAVVVPSFLSRMDSLAVPVERSRWLVVVGEAFATPLAALWLPRRRVVNAYGPAEFTVYASAYEVSERDLSRSHGLLPIGKARDDTRAYVLDHELSPVPYGIPGELYLAGEGVALGYSAAPAATASRFQPDPFIGRPGLVIELILPQALAAMEALENQAPQVRQQITTELHHSWGAEDIARHCEGLDQGLINRTQAIWECLASQEERHGFARYLMEGEHNLICARGLEPQVLEHLLGGSLSGLRGVDLGAGGGEVLDALQACGAEVIGVDMSPWLVDRSRRRGHRVAQAMIDSALDELASAMEVEAASLDFSLATLVLDRVASPKRLLENLIGLLKPKGRFALQVLLPNVPFDEVLQDNAYTATTERIVEGADAQAQHAALVSHLATLGAVGMVTYRVPYTIVTSEGRERMQLWSITGTRSMQTGGQRMYRTGDRVVLLESGDLVFKGRTDRQLKVRGGRLDPAQVESILQSHPAVDHAIVAQRLPTGSDTPLLVAWCVCRDADVIADPAARIEDIRDLLTQHLAHWAIPQRIELVSCLPLGPGGKPDESKLQLTDRVSTAALAPRDSIELTLLEACRAVLGEGMRGIDDSVFDAGADSISLLRISARLQEQGLSLDMRDYFECRSVRLLAKRVTQAQVAQLAWGSALPSPIQAWAMSQTEQAPAWMTQWCVLALAGDTPICQVEQVLAQLVESHDALRSVVSYQRVQVQRVVQTPVRVLSAASREEALALAAQSINPSTGQMVAAAWVAGEPAELVLMISHFAIDAVSWTILQADLCAAFEQRSVRPPVLSHIDALRGLAAYAAQAACLAETDFWLTQIKGAPISPKGVVDSLATRVLDQETTRALLTVAAKLSSSPLAVLHACVARLLSREQGVSRTWVDIESNGRNVPGLDLSRTVGWFTALYPVVVCLNEGQDCVEDVRASVAALNQVPGAGVSFQLLGTHHEDLDVRARLSNWNAPVVLNYLGAIAGHVQFDGAIRQLCDFGGTVPPAGTVAPYPTAVDAWINQDGCLELQVQCTAHSLVGTAPAAIDALVNEIVQVNRSLLSTLPFKLGLIAQDSVSLEGILAATAGRDVSDVVPLNAMQSGMMFHVQAAPDTAVYENQMRFRLRGAFEPERWRRAWQAVVSTESTLRTSFINAESAWVRAVHRQVETDVEIHDVRNALPTPVAATSSVALAEQLRSFQLDCAPLARMTVVRLEDQCWEVIWTFHHLIVDGWSVAILIERLLKAYVEGTDGPMTLLPATIMDLPETEGSRYGARTFWTAQMQGALPCDPLGLGPVGNPGELSREHLEVFRQIDAQTCARIGAMARQAGVTLACYLQAAWAMVLGKRSGQREIIFGLTVSGRDGLPHAENATGLFVRTVPVRVNVSGDVNGPTLLQTIQQTMLARRPFERTPLGDIQRWAGVFSPGSLFNHVVLIENFPIQTAMQALPSTLVIEDLHCRQRSHYPATLVIVPGESMRLELSWEADRMSIEEAQSILEDMQNMLECLGLEGDATFAQRGILGHRDTVSPKALHSQPRASAYANATIHECFERTARRQPDAVALIGTTRNLTYAELDAWANRLANALIEVGVAPESRVGLVAMRSFEVVAGLLAILKAGAAWVPLDPTYPAARLERMIEVSQPTVILSRSDITAAFAGDKLPIPVLSIDQYEAGAAQAAPVVALTPDSLAFVLFTSGSTGEPKGVMGTHRSTLAVAAWRETAFPYRKGEHCIHKTSLGFGDSIQEILGPLLAGASLAFLSTEGGRDPYHFVEEMLTYEVSRVIIVPSLLQAIFSSAARVERLVGTVLWIASGEALSAETIVLFNKRLPNARLVNVYGMSEASFDNTCADVVDAGVPALIGKPIAGAGISILDEHMRPVSVDTVGEIYVSGEVVNRGYFADPRKTASTFVPDPQGMGGRMFQTRDMGRFMTTQSIAYHGRIDQQVTLRGIRIEIPEVEAALAACPGVAQVAVVHDQDAQALVGWVVPDEREQLLKDGEYQVFENGLALFEYRRGETDYISVEFSEHDTPLPVLPDGAVVIDVGANIGMFSLAAHFAASDVHIVAVEPAPVVSSILRRNLILHGCSFELLQCAVGAQAGTADFTFYPNASLESGLYADVRKDEQIFRESISAEMAQHDVNRLMENRFDSERLEVRVVTLGDVIDQMGVSKVDLVKIDVERSEVQALQGLQAHHFERIARFTIEVECVDGAQTQATIAALFPPSFTLFWKPHGRLNKAGIWMLEAINLSWPVLENGLNQTVTFTPPTSSLSERLLRRQLADVLPAHMLPARIHFTDSLPQTPSGKLDRRALALKPAPVGAVVPATMDTVEFEIAQVWREVLRRQDIALDDNFFDIGGHSLLVLELLNRLEKRGHGNLSVADFYMCPTIAALADFLRQGRSERAATTRGMSRGEQRRLRARIRSENPHVQS</sequence>
<dbReference type="InterPro" id="IPR020845">
    <property type="entry name" value="AMP-binding_CS"/>
</dbReference>
<evidence type="ECO:0000256" key="2">
    <source>
        <dbReference type="ARBA" id="ARBA00022450"/>
    </source>
</evidence>
<dbReference type="GO" id="GO:0003824">
    <property type="term" value="F:catalytic activity"/>
    <property type="evidence" value="ECO:0007669"/>
    <property type="project" value="InterPro"/>
</dbReference>
<reference evidence="5 6" key="1">
    <citation type="submission" date="2015-01" db="EMBL/GenBank/DDBJ databases">
        <title>Genome sequence of the beneficial rhizobacterium Pseudomonas fluorescens 2-79.</title>
        <authorList>
            <person name="Thuermer A."/>
            <person name="Daniel R."/>
        </authorList>
    </citation>
    <scope>NUCLEOTIDE SEQUENCE [LARGE SCALE GENOMIC DNA]</scope>
    <source>
        <strain evidence="5 6">2-79</strain>
    </source>
</reference>
<feature type="domain" description="Carrier" evidence="4">
    <location>
        <begin position="1293"/>
        <end position="1367"/>
    </location>
</feature>
<dbReference type="Gene3D" id="3.40.50.980">
    <property type="match status" value="2"/>
</dbReference>
<evidence type="ECO:0000313" key="6">
    <source>
        <dbReference type="Proteomes" id="UP000032210"/>
    </source>
</evidence>
<proteinExistence type="predicted"/>
<dbReference type="InterPro" id="IPR025110">
    <property type="entry name" value="AMP-bd_C"/>
</dbReference>
<dbReference type="Pfam" id="PF13193">
    <property type="entry name" value="AMP-binding_C"/>
    <property type="match status" value="2"/>
</dbReference>
<dbReference type="Gene3D" id="3.40.50.12780">
    <property type="entry name" value="N-terminal domain of ligase-like"/>
    <property type="match status" value="2"/>
</dbReference>
<dbReference type="InterPro" id="IPR000873">
    <property type="entry name" value="AMP-dep_synth/lig_dom"/>
</dbReference>
<dbReference type="InterPro" id="IPR009081">
    <property type="entry name" value="PP-bd_ACP"/>
</dbReference>
<dbReference type="SUPFAM" id="SSF53335">
    <property type="entry name" value="S-adenosyl-L-methionine-dependent methyltransferases"/>
    <property type="match status" value="2"/>
</dbReference>
<evidence type="ECO:0000259" key="4">
    <source>
        <dbReference type="PROSITE" id="PS50075"/>
    </source>
</evidence>
<dbReference type="Proteomes" id="UP000032210">
    <property type="component" value="Unassembled WGS sequence"/>
</dbReference>
<dbReference type="RefSeq" id="WP_043047938.1">
    <property type="nucleotide sequence ID" value="NZ_JXCQ01000012.1"/>
</dbReference>
<gene>
    <name evidence="5" type="primary">lgrB_1</name>
    <name evidence="5" type="ORF">PFLU3_17950</name>
</gene>
<evidence type="ECO:0000313" key="5">
    <source>
        <dbReference type="EMBL" id="KIR22671.1"/>
    </source>
</evidence>
<evidence type="ECO:0000256" key="1">
    <source>
        <dbReference type="ARBA" id="ARBA00001957"/>
    </source>
</evidence>
<name>A0A0D0TGV9_PSEFL</name>
<dbReference type="Pfam" id="PF13489">
    <property type="entry name" value="Methyltransf_23"/>
    <property type="match status" value="1"/>
</dbReference>
<dbReference type="Pfam" id="PF05050">
    <property type="entry name" value="Methyltransf_21"/>
    <property type="match status" value="1"/>
</dbReference>
<dbReference type="InterPro" id="IPR006342">
    <property type="entry name" value="FkbM_mtfrase"/>
</dbReference>
<dbReference type="EMBL" id="JXCQ01000012">
    <property type="protein sequence ID" value="KIR22671.1"/>
    <property type="molecule type" value="Genomic_DNA"/>
</dbReference>
<dbReference type="NCBIfam" id="TIGR01733">
    <property type="entry name" value="AA-adenyl-dom"/>
    <property type="match status" value="1"/>
</dbReference>
<dbReference type="InterPro" id="IPR006162">
    <property type="entry name" value="Ppantetheine_attach_site"/>
</dbReference>
<dbReference type="Gene3D" id="1.10.1200.10">
    <property type="entry name" value="ACP-like"/>
    <property type="match status" value="2"/>
</dbReference>
<dbReference type="FunFam" id="3.40.50.980:FF:000001">
    <property type="entry name" value="Non-ribosomal peptide synthetase"/>
    <property type="match status" value="1"/>
</dbReference>
<keyword evidence="3" id="KW-0597">Phosphoprotein</keyword>
<dbReference type="CDD" id="cd05930">
    <property type="entry name" value="A_NRPS"/>
    <property type="match status" value="1"/>
</dbReference>
<dbReference type="Gene3D" id="3.30.559.30">
    <property type="entry name" value="Nonribosomal peptide synthetase, condensation domain"/>
    <property type="match status" value="3"/>
</dbReference>
<dbReference type="PANTHER" id="PTHR45527">
    <property type="entry name" value="NONRIBOSOMAL PEPTIDE SYNTHETASE"/>
    <property type="match status" value="1"/>
</dbReference>
<feature type="domain" description="Carrier" evidence="4">
    <location>
        <begin position="3033"/>
        <end position="3108"/>
    </location>
</feature>
<comment type="caution">
    <text evidence="5">The sequence shown here is derived from an EMBL/GenBank/DDBJ whole genome shotgun (WGS) entry which is preliminary data.</text>
</comment>
<dbReference type="Gene3D" id="3.30.559.10">
    <property type="entry name" value="Chloramphenicol acetyltransferase-like domain"/>
    <property type="match status" value="3"/>
</dbReference>
<dbReference type="CDD" id="cd02440">
    <property type="entry name" value="AdoMet_MTases"/>
    <property type="match status" value="1"/>
</dbReference>
<dbReference type="InterPro" id="IPR029063">
    <property type="entry name" value="SAM-dependent_MTases_sf"/>
</dbReference>
<accession>A0A0D0TGV9</accession>
<dbReference type="InterPro" id="IPR036736">
    <property type="entry name" value="ACP-like_sf"/>
</dbReference>
<dbReference type="Pfam" id="PF00668">
    <property type="entry name" value="Condensation"/>
    <property type="match status" value="3"/>
</dbReference>
<dbReference type="SUPFAM" id="SSF47336">
    <property type="entry name" value="ACP-like"/>
    <property type="match status" value="2"/>
</dbReference>
<dbReference type="GO" id="GO:0044550">
    <property type="term" value="P:secondary metabolite biosynthetic process"/>
    <property type="evidence" value="ECO:0007669"/>
    <property type="project" value="TreeGrafter"/>
</dbReference>
<dbReference type="InterPro" id="IPR020806">
    <property type="entry name" value="PKS_PP-bd"/>
</dbReference>